<evidence type="ECO:0008006" key="4">
    <source>
        <dbReference type="Google" id="ProtNLM"/>
    </source>
</evidence>
<feature type="transmembrane region" description="Helical" evidence="1">
    <location>
        <begin position="172"/>
        <end position="196"/>
    </location>
</feature>
<protein>
    <recommendedName>
        <fullName evidence="4">Actin cortical patch SUR7/pH-response regulator pali</fullName>
    </recommendedName>
</protein>
<organism evidence="2 3">
    <name type="scientific">Crucibulum laeve</name>
    <dbReference type="NCBI Taxonomy" id="68775"/>
    <lineage>
        <taxon>Eukaryota</taxon>
        <taxon>Fungi</taxon>
        <taxon>Dikarya</taxon>
        <taxon>Basidiomycota</taxon>
        <taxon>Agaricomycotina</taxon>
        <taxon>Agaricomycetes</taxon>
        <taxon>Agaricomycetidae</taxon>
        <taxon>Agaricales</taxon>
        <taxon>Agaricineae</taxon>
        <taxon>Nidulariaceae</taxon>
        <taxon>Crucibulum</taxon>
    </lineage>
</organism>
<keyword evidence="1" id="KW-1133">Transmembrane helix</keyword>
<keyword evidence="1" id="KW-0812">Transmembrane</keyword>
<keyword evidence="3" id="KW-1185">Reference proteome</keyword>
<sequence length="213" mass="23949">MRKTWYGITFAAVLVTLLLNVISSRRPDWLVVRYPEVLHTKITVQFGLNQRCERTITEIPGGNGKITYRDYECRDFPKSVTDHCEDENSQFCAAWTSAGYLDFIAIGFAVISLVTIIFGVSTHSRRRRIWRAVAGLVLFQSLLQIVTFGIITDMYQSSRYPSFDQARPGVGYVLNILAWILGLLIATAVITTGILADKGHRWAAGSRAYLPIV</sequence>
<keyword evidence="1" id="KW-0472">Membrane</keyword>
<feature type="transmembrane region" description="Helical" evidence="1">
    <location>
        <begin position="98"/>
        <end position="120"/>
    </location>
</feature>
<feature type="transmembrane region" description="Helical" evidence="1">
    <location>
        <begin position="132"/>
        <end position="152"/>
    </location>
</feature>
<accession>A0A5C3MJZ5</accession>
<dbReference type="OrthoDB" id="61370at2759"/>
<dbReference type="Proteomes" id="UP000308652">
    <property type="component" value="Unassembled WGS sequence"/>
</dbReference>
<dbReference type="AlphaFoldDB" id="A0A5C3MJZ5"/>
<dbReference type="Gene3D" id="1.20.140.150">
    <property type="match status" value="1"/>
</dbReference>
<dbReference type="EMBL" id="ML213590">
    <property type="protein sequence ID" value="TFK44696.1"/>
    <property type="molecule type" value="Genomic_DNA"/>
</dbReference>
<gene>
    <name evidence="2" type="ORF">BDQ12DRAFT_730724</name>
</gene>
<proteinExistence type="predicted"/>
<name>A0A5C3MJZ5_9AGAR</name>
<evidence type="ECO:0000256" key="1">
    <source>
        <dbReference type="SAM" id="Phobius"/>
    </source>
</evidence>
<reference evidence="2 3" key="1">
    <citation type="journal article" date="2019" name="Nat. Ecol. Evol.">
        <title>Megaphylogeny resolves global patterns of mushroom evolution.</title>
        <authorList>
            <person name="Varga T."/>
            <person name="Krizsan K."/>
            <person name="Foldi C."/>
            <person name="Dima B."/>
            <person name="Sanchez-Garcia M."/>
            <person name="Sanchez-Ramirez S."/>
            <person name="Szollosi G.J."/>
            <person name="Szarkandi J.G."/>
            <person name="Papp V."/>
            <person name="Albert L."/>
            <person name="Andreopoulos W."/>
            <person name="Angelini C."/>
            <person name="Antonin V."/>
            <person name="Barry K.W."/>
            <person name="Bougher N.L."/>
            <person name="Buchanan P."/>
            <person name="Buyck B."/>
            <person name="Bense V."/>
            <person name="Catcheside P."/>
            <person name="Chovatia M."/>
            <person name="Cooper J."/>
            <person name="Damon W."/>
            <person name="Desjardin D."/>
            <person name="Finy P."/>
            <person name="Geml J."/>
            <person name="Haridas S."/>
            <person name="Hughes K."/>
            <person name="Justo A."/>
            <person name="Karasinski D."/>
            <person name="Kautmanova I."/>
            <person name="Kiss B."/>
            <person name="Kocsube S."/>
            <person name="Kotiranta H."/>
            <person name="LaButti K.M."/>
            <person name="Lechner B.E."/>
            <person name="Liimatainen K."/>
            <person name="Lipzen A."/>
            <person name="Lukacs Z."/>
            <person name="Mihaltcheva S."/>
            <person name="Morgado L.N."/>
            <person name="Niskanen T."/>
            <person name="Noordeloos M.E."/>
            <person name="Ohm R.A."/>
            <person name="Ortiz-Santana B."/>
            <person name="Ovrebo C."/>
            <person name="Racz N."/>
            <person name="Riley R."/>
            <person name="Savchenko A."/>
            <person name="Shiryaev A."/>
            <person name="Soop K."/>
            <person name="Spirin V."/>
            <person name="Szebenyi C."/>
            <person name="Tomsovsky M."/>
            <person name="Tulloss R.E."/>
            <person name="Uehling J."/>
            <person name="Grigoriev I.V."/>
            <person name="Vagvolgyi C."/>
            <person name="Papp T."/>
            <person name="Martin F.M."/>
            <person name="Miettinen O."/>
            <person name="Hibbett D.S."/>
            <person name="Nagy L.G."/>
        </authorList>
    </citation>
    <scope>NUCLEOTIDE SEQUENCE [LARGE SCALE GENOMIC DNA]</scope>
    <source>
        <strain evidence="2 3">CBS 166.37</strain>
    </source>
</reference>
<evidence type="ECO:0000313" key="2">
    <source>
        <dbReference type="EMBL" id="TFK44696.1"/>
    </source>
</evidence>
<evidence type="ECO:0000313" key="3">
    <source>
        <dbReference type="Proteomes" id="UP000308652"/>
    </source>
</evidence>